<evidence type="ECO:0000256" key="5">
    <source>
        <dbReference type="ARBA" id="ARBA00023136"/>
    </source>
</evidence>
<name>A0A9W9FDC4_9EURO</name>
<feature type="transmembrane region" description="Helical" evidence="6">
    <location>
        <begin position="316"/>
        <end position="341"/>
    </location>
</feature>
<dbReference type="GO" id="GO:0016020">
    <property type="term" value="C:membrane"/>
    <property type="evidence" value="ECO:0007669"/>
    <property type="project" value="UniProtKB-SubCell"/>
</dbReference>
<dbReference type="InterPro" id="IPR011701">
    <property type="entry name" value="MFS"/>
</dbReference>
<keyword evidence="3 6" id="KW-0812">Transmembrane</keyword>
<dbReference type="PROSITE" id="PS50850">
    <property type="entry name" value="MFS"/>
    <property type="match status" value="1"/>
</dbReference>
<proteinExistence type="predicted"/>
<dbReference type="InterPro" id="IPR036259">
    <property type="entry name" value="MFS_trans_sf"/>
</dbReference>
<gene>
    <name evidence="8" type="ORF">N7532_005124</name>
</gene>
<dbReference type="AlphaFoldDB" id="A0A9W9FDC4"/>
<dbReference type="SUPFAM" id="SSF103473">
    <property type="entry name" value="MFS general substrate transporter"/>
    <property type="match status" value="1"/>
</dbReference>
<evidence type="ECO:0000256" key="6">
    <source>
        <dbReference type="SAM" id="Phobius"/>
    </source>
</evidence>
<feature type="transmembrane region" description="Helical" evidence="6">
    <location>
        <begin position="90"/>
        <end position="113"/>
    </location>
</feature>
<dbReference type="EMBL" id="JAPQKI010000005">
    <property type="protein sequence ID" value="KAJ5098123.1"/>
    <property type="molecule type" value="Genomic_DNA"/>
</dbReference>
<feature type="non-terminal residue" evidence="8">
    <location>
        <position position="1"/>
    </location>
</feature>
<keyword evidence="4 6" id="KW-1133">Transmembrane helix</keyword>
<evidence type="ECO:0000259" key="7">
    <source>
        <dbReference type="PROSITE" id="PS50850"/>
    </source>
</evidence>
<dbReference type="OrthoDB" id="3936150at2759"/>
<dbReference type="Pfam" id="PF07690">
    <property type="entry name" value="MFS_1"/>
    <property type="match status" value="1"/>
</dbReference>
<dbReference type="RefSeq" id="XP_056473777.1">
    <property type="nucleotide sequence ID" value="XM_056617618.1"/>
</dbReference>
<dbReference type="GO" id="GO:0022857">
    <property type="term" value="F:transmembrane transporter activity"/>
    <property type="evidence" value="ECO:0007669"/>
    <property type="project" value="InterPro"/>
</dbReference>
<accession>A0A9W9FDC4</accession>
<feature type="transmembrane region" description="Helical" evidence="6">
    <location>
        <begin position="55"/>
        <end position="78"/>
    </location>
</feature>
<dbReference type="PROSITE" id="PS00216">
    <property type="entry name" value="SUGAR_TRANSPORT_1"/>
    <property type="match status" value="1"/>
</dbReference>
<feature type="transmembrane region" description="Helical" evidence="6">
    <location>
        <begin position="120"/>
        <end position="138"/>
    </location>
</feature>
<dbReference type="Gene3D" id="1.20.1250.20">
    <property type="entry name" value="MFS general substrate transporter like domains"/>
    <property type="match status" value="1"/>
</dbReference>
<feature type="transmembrane region" description="Helical" evidence="6">
    <location>
        <begin position="178"/>
        <end position="202"/>
    </location>
</feature>
<sequence length="432" mass="47152">MERDDTSIKSVEMERINSQRQGTILPISINKDDIQSNMSTLEQAFNEIGFGRFQWGLTLSCSFGFLVDQMLLVSISLTTPQSALEFGPKYQTLLSASLYAGLFAGALLLGGLADIVGRRLVWHGTIFGVSIFGLIAAASPNWAALNVFQAILGFLGGGNLAIDLAILAESIPPRWSFILSGLASIWGIGNAITGLIAWPLLVNFGCASGSDPSTCPKSANMGWRYLYIIIGGLSLVMSFIRALVLRSRESPGWLISCGRIDEAVSVLNSISATNKSEYRVRSDQFIPTSLESPSQSLGETFHRARKLFVGPKQLRLVLLMVGMWAFVGIAYPLYTIFLPYYLAAHGAQLGNQSNYITYRDWAISSVVGIFGPCLSMWMVSTTFFRSRRSLFITGAACAAFSGAFTSVRTEAQNLAFSCMVNFWLNAVYAIIY</sequence>
<evidence type="ECO:0000313" key="8">
    <source>
        <dbReference type="EMBL" id="KAJ5098123.1"/>
    </source>
</evidence>
<dbReference type="PANTHER" id="PTHR23511">
    <property type="entry name" value="SYNAPTIC VESICLE GLYCOPROTEIN 2"/>
    <property type="match status" value="1"/>
</dbReference>
<evidence type="ECO:0000256" key="3">
    <source>
        <dbReference type="ARBA" id="ARBA00022692"/>
    </source>
</evidence>
<evidence type="ECO:0000256" key="4">
    <source>
        <dbReference type="ARBA" id="ARBA00022989"/>
    </source>
</evidence>
<reference evidence="8" key="1">
    <citation type="submission" date="2022-11" db="EMBL/GenBank/DDBJ databases">
        <authorList>
            <person name="Petersen C."/>
        </authorList>
    </citation>
    <scope>NUCLEOTIDE SEQUENCE</scope>
    <source>
        <strain evidence="8">IBT 30761</strain>
    </source>
</reference>
<keyword evidence="5 6" id="KW-0472">Membrane</keyword>
<keyword evidence="2" id="KW-0813">Transport</keyword>
<comment type="subcellular location">
    <subcellularLocation>
        <location evidence="1">Membrane</location>
        <topology evidence="1">Multi-pass membrane protein</topology>
    </subcellularLocation>
</comment>
<protein>
    <submittedName>
        <fullName evidence="8">Sugar transporter</fullName>
    </submittedName>
</protein>
<feature type="transmembrane region" description="Helical" evidence="6">
    <location>
        <begin position="413"/>
        <end position="431"/>
    </location>
</feature>
<dbReference type="InterPro" id="IPR005829">
    <property type="entry name" value="Sugar_transporter_CS"/>
</dbReference>
<dbReference type="PANTHER" id="PTHR23511:SF4">
    <property type="entry name" value="MAJOR FACILITATOR SUPERFAMILY (MFS) PROFILE DOMAIN-CONTAINING PROTEIN"/>
    <property type="match status" value="1"/>
</dbReference>
<evidence type="ECO:0000256" key="1">
    <source>
        <dbReference type="ARBA" id="ARBA00004141"/>
    </source>
</evidence>
<dbReference type="InterPro" id="IPR020846">
    <property type="entry name" value="MFS_dom"/>
</dbReference>
<feature type="domain" description="Major facilitator superfamily (MFS) profile" evidence="7">
    <location>
        <begin position="44"/>
        <end position="432"/>
    </location>
</feature>
<keyword evidence="8" id="KW-0762">Sugar transport</keyword>
<keyword evidence="9" id="KW-1185">Reference proteome</keyword>
<organism evidence="8 9">
    <name type="scientific">Penicillium argentinense</name>
    <dbReference type="NCBI Taxonomy" id="1131581"/>
    <lineage>
        <taxon>Eukaryota</taxon>
        <taxon>Fungi</taxon>
        <taxon>Dikarya</taxon>
        <taxon>Ascomycota</taxon>
        <taxon>Pezizomycotina</taxon>
        <taxon>Eurotiomycetes</taxon>
        <taxon>Eurotiomycetidae</taxon>
        <taxon>Eurotiales</taxon>
        <taxon>Aspergillaceae</taxon>
        <taxon>Penicillium</taxon>
    </lineage>
</organism>
<dbReference type="GeneID" id="81356597"/>
<dbReference type="Proteomes" id="UP001149074">
    <property type="component" value="Unassembled WGS sequence"/>
</dbReference>
<feature type="transmembrane region" description="Helical" evidence="6">
    <location>
        <begin position="390"/>
        <end position="407"/>
    </location>
</feature>
<feature type="transmembrane region" description="Helical" evidence="6">
    <location>
        <begin position="222"/>
        <end position="244"/>
    </location>
</feature>
<evidence type="ECO:0000256" key="2">
    <source>
        <dbReference type="ARBA" id="ARBA00022448"/>
    </source>
</evidence>
<reference evidence="8" key="2">
    <citation type="journal article" date="2023" name="IMA Fungus">
        <title>Comparative genomic study of the Penicillium genus elucidates a diverse pangenome and 15 lateral gene transfer events.</title>
        <authorList>
            <person name="Petersen C."/>
            <person name="Sorensen T."/>
            <person name="Nielsen M.R."/>
            <person name="Sondergaard T.E."/>
            <person name="Sorensen J.L."/>
            <person name="Fitzpatrick D.A."/>
            <person name="Frisvad J.C."/>
            <person name="Nielsen K.L."/>
        </authorList>
    </citation>
    <scope>NUCLEOTIDE SEQUENCE</scope>
    <source>
        <strain evidence="8">IBT 30761</strain>
    </source>
</reference>
<evidence type="ECO:0000313" key="9">
    <source>
        <dbReference type="Proteomes" id="UP001149074"/>
    </source>
</evidence>
<comment type="caution">
    <text evidence="8">The sequence shown here is derived from an EMBL/GenBank/DDBJ whole genome shotgun (WGS) entry which is preliminary data.</text>
</comment>
<feature type="transmembrane region" description="Helical" evidence="6">
    <location>
        <begin position="361"/>
        <end position="378"/>
    </location>
</feature>
<feature type="transmembrane region" description="Helical" evidence="6">
    <location>
        <begin position="144"/>
        <end position="166"/>
    </location>
</feature>